<keyword evidence="6" id="KW-0235">DNA replication</keyword>
<evidence type="ECO:0000256" key="11">
    <source>
        <dbReference type="ARBA" id="ARBA00022801"/>
    </source>
</evidence>
<protein>
    <submittedName>
        <fullName evidence="17">Putative viral replication protein</fullName>
    </submittedName>
</protein>
<keyword evidence="14" id="KW-0190">Covalent protein-DNA linkage</keyword>
<keyword evidence="15" id="KW-0238">DNA-binding</keyword>
<evidence type="ECO:0000256" key="5">
    <source>
        <dbReference type="ARBA" id="ARBA00022695"/>
    </source>
</evidence>
<evidence type="ECO:0000256" key="9">
    <source>
        <dbReference type="ARBA" id="ARBA00022741"/>
    </source>
</evidence>
<dbReference type="GO" id="GO:0004386">
    <property type="term" value="F:helicase activity"/>
    <property type="evidence" value="ECO:0007669"/>
    <property type="project" value="UniProtKB-KW"/>
</dbReference>
<dbReference type="GO" id="GO:0016787">
    <property type="term" value="F:hydrolase activity"/>
    <property type="evidence" value="ECO:0007669"/>
    <property type="project" value="UniProtKB-KW"/>
</dbReference>
<evidence type="ECO:0000256" key="14">
    <source>
        <dbReference type="ARBA" id="ARBA00023124"/>
    </source>
</evidence>
<sequence length="312" mass="36373">MSQSKRWCFTHNNPTADSRLVLTTTLSNDNVLYAILGDEVGEQGTPHCQGFVVFKTNKRFNAVRNLLPGCHLEIARGNNKQASDYCKKEANYVEFGQLPPEAPGKRSDWDRFKEWVQQLDHRPTKYELATEWTSLYGRYSSRVLELVEILYQPPSQEIGLPNGWQRELERQLDAEPGNRRIKFVVDERGNTGKSWFVRYFMFKHPKKCQRLSVGKRDDLAHAFDPSVTHLFLDIPRTQLEFLQYSFLESVKDRMVFSPKYDSCCKMLDHDVHVVVFCNEEPDYNKLTNDRYDIFRPFADDEQSDVETVLASP</sequence>
<evidence type="ECO:0000256" key="6">
    <source>
        <dbReference type="ARBA" id="ARBA00022705"/>
    </source>
</evidence>
<evidence type="ECO:0000256" key="1">
    <source>
        <dbReference type="ARBA" id="ARBA00001946"/>
    </source>
</evidence>
<keyword evidence="7" id="KW-0540">Nuclease</keyword>
<keyword evidence="13" id="KW-0067">ATP-binding</keyword>
<reference evidence="17 18" key="1">
    <citation type="submission" date="2018-07" db="EMBL/GenBank/DDBJ databases">
        <title>Uncovering a Universe of Circular DNA Viruses in Animal Metagenomes.</title>
        <authorList>
            <person name="Tisza M."/>
            <person name="Buck C."/>
            <person name="Pastrana D."/>
            <person name="Welch N."/>
            <person name="Peretti A."/>
        </authorList>
    </citation>
    <scope>NUCLEOTIDE SEQUENCE [LARGE SCALE GENOMIC DNA]</scope>
    <source>
        <strain evidence="17">Ctdb89</strain>
    </source>
</reference>
<evidence type="ECO:0000313" key="17">
    <source>
        <dbReference type="EMBL" id="AXH76773.1"/>
    </source>
</evidence>
<dbReference type="GO" id="GO:0006260">
    <property type="term" value="P:DNA replication"/>
    <property type="evidence" value="ECO:0007669"/>
    <property type="project" value="UniProtKB-KW"/>
</dbReference>
<evidence type="ECO:0000256" key="7">
    <source>
        <dbReference type="ARBA" id="ARBA00022722"/>
    </source>
</evidence>
<organism evidence="17 18">
    <name type="scientific">Circoviridae sp</name>
    <dbReference type="NCBI Taxonomy" id="1954248"/>
    <lineage>
        <taxon>Viruses</taxon>
        <taxon>Monodnaviria</taxon>
        <taxon>Shotokuvirae</taxon>
        <taxon>Cressdnaviricota</taxon>
        <taxon>Arfiviricetes</taxon>
        <taxon>Rohanvirales</taxon>
        <taxon>Nenyaviridae</taxon>
        <taxon>Galvornvirus</taxon>
        <taxon>Galvornvirus isengard</taxon>
    </lineage>
</organism>
<keyword evidence="5" id="KW-0548">Nucleotidyltransferase</keyword>
<keyword evidence="12" id="KW-0347">Helicase</keyword>
<dbReference type="Pfam" id="PF02407">
    <property type="entry name" value="Viral_Rep"/>
    <property type="match status" value="1"/>
</dbReference>
<comment type="cofactor">
    <cofactor evidence="1">
        <name>Mg(2+)</name>
        <dbReference type="ChEBI" id="CHEBI:18420"/>
    </cofactor>
</comment>
<name>A0A345MZH3_9VIRU</name>
<evidence type="ECO:0000256" key="15">
    <source>
        <dbReference type="ARBA" id="ARBA00023125"/>
    </source>
</evidence>
<feature type="domain" description="CRESS-DNA virus Rep endonuclease" evidence="16">
    <location>
        <begin position="1"/>
        <end position="98"/>
    </location>
</feature>
<dbReference type="GO" id="GO:0004519">
    <property type="term" value="F:endonuclease activity"/>
    <property type="evidence" value="ECO:0007669"/>
    <property type="project" value="UniProtKB-KW"/>
</dbReference>
<keyword evidence="9" id="KW-0547">Nucleotide-binding</keyword>
<accession>A0A345MZH3</accession>
<dbReference type="GO" id="GO:0005524">
    <property type="term" value="F:ATP binding"/>
    <property type="evidence" value="ECO:0007669"/>
    <property type="project" value="UniProtKB-KW"/>
</dbReference>
<keyword evidence="8" id="KW-0479">Metal-binding</keyword>
<dbReference type="GO" id="GO:0003677">
    <property type="term" value="F:DNA binding"/>
    <property type="evidence" value="ECO:0007669"/>
    <property type="project" value="UniProtKB-KW"/>
</dbReference>
<evidence type="ECO:0000256" key="2">
    <source>
        <dbReference type="ARBA" id="ARBA00004147"/>
    </source>
</evidence>
<dbReference type="InterPro" id="IPR049912">
    <property type="entry name" value="CRESS_DNA_REP"/>
</dbReference>
<evidence type="ECO:0000259" key="16">
    <source>
        <dbReference type="PROSITE" id="PS52020"/>
    </source>
</evidence>
<evidence type="ECO:0000256" key="12">
    <source>
        <dbReference type="ARBA" id="ARBA00022806"/>
    </source>
</evidence>
<evidence type="ECO:0000256" key="4">
    <source>
        <dbReference type="ARBA" id="ARBA00022679"/>
    </source>
</evidence>
<dbReference type="GO" id="GO:0016779">
    <property type="term" value="F:nucleotidyltransferase activity"/>
    <property type="evidence" value="ECO:0007669"/>
    <property type="project" value="UniProtKB-KW"/>
</dbReference>
<keyword evidence="11" id="KW-0378">Hydrolase</keyword>
<evidence type="ECO:0000256" key="10">
    <source>
        <dbReference type="ARBA" id="ARBA00022759"/>
    </source>
</evidence>
<keyword evidence="3" id="KW-1048">Host nucleus</keyword>
<dbReference type="GO" id="GO:0046872">
    <property type="term" value="F:metal ion binding"/>
    <property type="evidence" value="ECO:0007669"/>
    <property type="project" value="UniProtKB-KW"/>
</dbReference>
<comment type="subcellular location">
    <subcellularLocation>
        <location evidence="2">Host nucleus</location>
    </subcellularLocation>
</comment>
<evidence type="ECO:0000313" key="18">
    <source>
        <dbReference type="Proteomes" id="UP000281199"/>
    </source>
</evidence>
<proteinExistence type="predicted"/>
<dbReference type="PROSITE" id="PS52020">
    <property type="entry name" value="CRESS_DNA_REP"/>
    <property type="match status" value="1"/>
</dbReference>
<evidence type="ECO:0000256" key="13">
    <source>
        <dbReference type="ARBA" id="ARBA00022840"/>
    </source>
</evidence>
<keyword evidence="18" id="KW-1185">Reference proteome</keyword>
<evidence type="ECO:0000256" key="8">
    <source>
        <dbReference type="ARBA" id="ARBA00022723"/>
    </source>
</evidence>
<dbReference type="Proteomes" id="UP000281199">
    <property type="component" value="Segment"/>
</dbReference>
<keyword evidence="10" id="KW-0255">Endonuclease</keyword>
<evidence type="ECO:0000256" key="3">
    <source>
        <dbReference type="ARBA" id="ARBA00022562"/>
    </source>
</evidence>
<dbReference type="Gene3D" id="3.40.1310.20">
    <property type="match status" value="1"/>
</dbReference>
<dbReference type="EMBL" id="MH617453">
    <property type="protein sequence ID" value="AXH76773.1"/>
    <property type="molecule type" value="Genomic_DNA"/>
</dbReference>
<keyword evidence="4" id="KW-0808">Transferase</keyword>
<dbReference type="GO" id="GO:0042025">
    <property type="term" value="C:host cell nucleus"/>
    <property type="evidence" value="ECO:0007669"/>
    <property type="project" value="UniProtKB-SubCell"/>
</dbReference>